<dbReference type="EMBL" id="QKOF01000007">
    <property type="protein sequence ID" value="MBE2900762.1"/>
    <property type="molecule type" value="Genomic_DNA"/>
</dbReference>
<protein>
    <submittedName>
        <fullName evidence="1">Uncharacterized protein</fullName>
    </submittedName>
</protein>
<evidence type="ECO:0000313" key="2">
    <source>
        <dbReference type="Proteomes" id="UP000646659"/>
    </source>
</evidence>
<proteinExistence type="predicted"/>
<comment type="caution">
    <text evidence="1">The sequence shown here is derived from an EMBL/GenBank/DDBJ whole genome shotgun (WGS) entry which is preliminary data.</text>
</comment>
<dbReference type="RefSeq" id="WP_192962477.1">
    <property type="nucleotide sequence ID" value="NZ_QKOF01000007.1"/>
</dbReference>
<sequence>MFQELRPAGGSNDRIIGGYAIEAILHERVRYGAIEQGSFIEEIMGARATHPPVTVQTTGTPQITLPVQPSHTGVRWCTLFSSD</sequence>
<dbReference type="AlphaFoldDB" id="A0A842YME2"/>
<name>A0A842YME2_METTF</name>
<accession>A0A842YME2</accession>
<evidence type="ECO:0000313" key="1">
    <source>
        <dbReference type="EMBL" id="MBE2900762.1"/>
    </source>
</evidence>
<dbReference type="Proteomes" id="UP000646659">
    <property type="component" value="Unassembled WGS sequence"/>
</dbReference>
<organism evidence="1 2">
    <name type="scientific">Methanothermobacter thermautotrophicus</name>
    <name type="common">Methanobacterium thermoformicicum</name>
    <dbReference type="NCBI Taxonomy" id="145262"/>
    <lineage>
        <taxon>Archaea</taxon>
        <taxon>Methanobacteriati</taxon>
        <taxon>Methanobacteriota</taxon>
        <taxon>Methanomada group</taxon>
        <taxon>Methanobacteria</taxon>
        <taxon>Methanobacteriales</taxon>
        <taxon>Methanobacteriaceae</taxon>
        <taxon>Methanothermobacter</taxon>
    </lineage>
</organism>
<dbReference type="OrthoDB" id="73400at2157"/>
<gene>
    <name evidence="1" type="ORF">DNK57_08180</name>
</gene>
<reference evidence="1" key="1">
    <citation type="submission" date="2018-06" db="EMBL/GenBank/DDBJ databases">
        <title>Draft genome sequence of Methanothermobacter thermautotrophicus Strain WHS, a thermophilic, hydrogenotrophic methanogen isolated from Washburn Hot Springs in Yellowstone National Park, USA.</title>
        <authorList>
            <person name="Mckay L.J."/>
            <person name="Klingelsmith K."/>
            <person name="Inskeep W.P."/>
            <person name="Fields M.W."/>
        </authorList>
    </citation>
    <scope>NUCLEOTIDE SEQUENCE</scope>
    <source>
        <strain evidence="1">WHS</strain>
    </source>
</reference>